<evidence type="ECO:0008006" key="3">
    <source>
        <dbReference type="Google" id="ProtNLM"/>
    </source>
</evidence>
<accession>A0ABT0L426</accession>
<dbReference type="Proteomes" id="UP001203212">
    <property type="component" value="Unassembled WGS sequence"/>
</dbReference>
<proteinExistence type="predicted"/>
<keyword evidence="2" id="KW-1185">Reference proteome</keyword>
<sequence length="233" mass="26800">MSHILLVTFSLYLLLGINKSINAGEFENNPPHELTNHFMSYTQAVQNFDADTINFSPSVSILSHSETYDDFEHYPWSTFPSAQIGINSQWQLSTKLSINSYFQHQRHTIYSLEYASNHPATERLQENASGHNEYTLLGSEVIMHQLLSNKLIIGVNYQMTLPLFEQSNTSNQQLRTYMNYQLIENLNLHLDWMISASTASSPQNPFTPVKLSKQKSVNEIYSQFILFSVSYKM</sequence>
<gene>
    <name evidence="1" type="ORF">L2689_13190</name>
</gene>
<protein>
    <recommendedName>
        <fullName evidence="3">DUF481 domain-containing protein</fullName>
    </recommendedName>
</protein>
<comment type="caution">
    <text evidence="1">The sequence shown here is derived from an EMBL/GenBank/DDBJ whole genome shotgun (WGS) entry which is preliminary data.</text>
</comment>
<evidence type="ECO:0000313" key="1">
    <source>
        <dbReference type="EMBL" id="MCL1118190.1"/>
    </source>
</evidence>
<evidence type="ECO:0000313" key="2">
    <source>
        <dbReference type="Proteomes" id="UP001203212"/>
    </source>
</evidence>
<organism evidence="1 2">
    <name type="scientific">Shewanella aestuarii</name>
    <dbReference type="NCBI Taxonomy" id="1028752"/>
    <lineage>
        <taxon>Bacteria</taxon>
        <taxon>Pseudomonadati</taxon>
        <taxon>Pseudomonadota</taxon>
        <taxon>Gammaproteobacteria</taxon>
        <taxon>Alteromonadales</taxon>
        <taxon>Shewanellaceae</taxon>
        <taxon>Shewanella</taxon>
    </lineage>
</organism>
<reference evidence="1 2" key="1">
    <citation type="submission" date="2022-01" db="EMBL/GenBank/DDBJ databases">
        <title>Whole genome-based taxonomy of the Shewanellaceae.</title>
        <authorList>
            <person name="Martin-Rodriguez A.J."/>
        </authorList>
    </citation>
    <scope>NUCLEOTIDE SEQUENCE [LARGE SCALE GENOMIC DNA]</scope>
    <source>
        <strain evidence="1 2">JCM 17801</strain>
    </source>
</reference>
<name>A0ABT0L426_9GAMM</name>
<dbReference type="RefSeq" id="WP_188842747.1">
    <property type="nucleotide sequence ID" value="NZ_BMOT01000010.1"/>
</dbReference>
<dbReference type="EMBL" id="JAKILK010000007">
    <property type="protein sequence ID" value="MCL1118190.1"/>
    <property type="molecule type" value="Genomic_DNA"/>
</dbReference>